<organism evidence="2 3">
    <name type="scientific">Channa striata</name>
    <name type="common">Snakehead murrel</name>
    <name type="synonym">Ophicephalus striatus</name>
    <dbReference type="NCBI Taxonomy" id="64152"/>
    <lineage>
        <taxon>Eukaryota</taxon>
        <taxon>Metazoa</taxon>
        <taxon>Chordata</taxon>
        <taxon>Craniata</taxon>
        <taxon>Vertebrata</taxon>
        <taxon>Euteleostomi</taxon>
        <taxon>Actinopterygii</taxon>
        <taxon>Neopterygii</taxon>
        <taxon>Teleostei</taxon>
        <taxon>Neoteleostei</taxon>
        <taxon>Acanthomorphata</taxon>
        <taxon>Anabantaria</taxon>
        <taxon>Anabantiformes</taxon>
        <taxon>Channoidei</taxon>
        <taxon>Channidae</taxon>
        <taxon>Channa</taxon>
    </lineage>
</organism>
<dbReference type="Proteomes" id="UP001187415">
    <property type="component" value="Unassembled WGS sequence"/>
</dbReference>
<comment type="caution">
    <text evidence="2">The sequence shown here is derived from an EMBL/GenBank/DDBJ whole genome shotgun (WGS) entry which is preliminary data.</text>
</comment>
<feature type="compositionally biased region" description="Polar residues" evidence="1">
    <location>
        <begin position="7"/>
        <end position="18"/>
    </location>
</feature>
<dbReference type="AlphaFoldDB" id="A0AA88LX33"/>
<keyword evidence="3" id="KW-1185">Reference proteome</keyword>
<protein>
    <submittedName>
        <fullName evidence="2">Uncharacterized protein</fullName>
    </submittedName>
</protein>
<evidence type="ECO:0000313" key="2">
    <source>
        <dbReference type="EMBL" id="KAK2825903.1"/>
    </source>
</evidence>
<name>A0AA88LX33_CHASR</name>
<feature type="region of interest" description="Disordered" evidence="1">
    <location>
        <begin position="1"/>
        <end position="28"/>
    </location>
</feature>
<sequence length="161" mass="17310">MPRSMMSDRQANSPGGQTTPPPPCKHRNTRNYVALERSFHDTEGAEDSIATGQLTVQECTPTSTNISPNSTLAAIIRSCAVLSPVSSIRPWISRASAGPCRPLSLTLTFSCLSGSTSLAPTTLSSLFHPHWPSDMQLLSQQPAHFPPFPAAVQALMPRLQT</sequence>
<reference evidence="2" key="1">
    <citation type="submission" date="2023-07" db="EMBL/GenBank/DDBJ databases">
        <title>Chromosome-level Genome Assembly of Striped Snakehead (Channa striata).</title>
        <authorList>
            <person name="Liu H."/>
        </authorList>
    </citation>
    <scope>NUCLEOTIDE SEQUENCE</scope>
    <source>
        <strain evidence="2">Gz</strain>
        <tissue evidence="2">Muscle</tissue>
    </source>
</reference>
<proteinExistence type="predicted"/>
<dbReference type="EMBL" id="JAUPFM010000016">
    <property type="protein sequence ID" value="KAK2825903.1"/>
    <property type="molecule type" value="Genomic_DNA"/>
</dbReference>
<gene>
    <name evidence="2" type="ORF">Q5P01_020117</name>
</gene>
<evidence type="ECO:0000256" key="1">
    <source>
        <dbReference type="SAM" id="MobiDB-lite"/>
    </source>
</evidence>
<accession>A0AA88LX33</accession>
<evidence type="ECO:0000313" key="3">
    <source>
        <dbReference type="Proteomes" id="UP001187415"/>
    </source>
</evidence>